<dbReference type="RefSeq" id="WP_139235143.1">
    <property type="nucleotide sequence ID" value="NZ_FPAT01000002.1"/>
</dbReference>
<proteinExistence type="predicted"/>
<dbReference type="STRING" id="995060.SAMN04487904_102421"/>
<accession>A0A1I6YCR5</accession>
<evidence type="ECO:0000313" key="2">
    <source>
        <dbReference type="Proteomes" id="UP000199165"/>
    </source>
</evidence>
<dbReference type="EMBL" id="FPAT01000002">
    <property type="protein sequence ID" value="SFT48303.1"/>
    <property type="molecule type" value="Genomic_DNA"/>
</dbReference>
<gene>
    <name evidence="1" type="ORF">SAMN04487904_102421</name>
</gene>
<dbReference type="AlphaFoldDB" id="A0A1I6YCR5"/>
<evidence type="ECO:0000313" key="1">
    <source>
        <dbReference type="EMBL" id="SFT48303.1"/>
    </source>
</evidence>
<protein>
    <submittedName>
        <fullName evidence="1">Uncharacterized protein</fullName>
    </submittedName>
</protein>
<reference evidence="2" key="1">
    <citation type="submission" date="2016-10" db="EMBL/GenBank/DDBJ databases">
        <authorList>
            <person name="Varghese N."/>
            <person name="Submissions S."/>
        </authorList>
    </citation>
    <scope>NUCLEOTIDE SEQUENCE [LARGE SCALE GENOMIC DNA]</scope>
    <source>
        <strain evidence="2">DSM 45501</strain>
    </source>
</reference>
<organism evidence="1 2">
    <name type="scientific">Actinopolyspora righensis</name>
    <dbReference type="NCBI Taxonomy" id="995060"/>
    <lineage>
        <taxon>Bacteria</taxon>
        <taxon>Bacillati</taxon>
        <taxon>Actinomycetota</taxon>
        <taxon>Actinomycetes</taxon>
        <taxon>Actinopolysporales</taxon>
        <taxon>Actinopolysporaceae</taxon>
        <taxon>Actinopolyspora</taxon>
        <taxon>Actinopolyspora alba group</taxon>
    </lineage>
</organism>
<sequence length="62" mass="6796">MPEPRGYMLAMSGDLNPDLLTRNHFRPGADVAGSQSSEWSSQWAPPAPELLREVLDGLSELT</sequence>
<name>A0A1I6YCR5_9ACTN</name>
<dbReference type="Proteomes" id="UP000199165">
    <property type="component" value="Unassembled WGS sequence"/>
</dbReference>
<keyword evidence="2" id="KW-1185">Reference proteome</keyword>